<sequence>MTPTPSTEREILARISLTRADGGLNPEALGWSRTPLHDTSGIPDRRSWGRNKRWEYWNVMSPAHIVSLTVSCVDYMSLHEIWVLDRATGESAGSTVISPGSRSAELPASLGEGPARARTRRLTIDVDESLDGTRLRGRALGVSFDIMAARPRDHDSLGVVVPWLREEGDPTRFQYTVKDVARPATGYLSVNGVAHDLPAGSWAVLDHGRGRWPYRVHWNWAAGSGIVEGRVIGLQLGSKWTDGSGTTENALVVDGRLSKLGEDYVWDYDPERFMQPWHIHGETADLTFTPFYDKHSQTNALVIASRTDQLFGVWSGWVRDDEGARVRVDGIEGFAEDVLNRW</sequence>
<name>A0ABQ6V7D3_9MICO</name>
<dbReference type="InterPro" id="IPR021243">
    <property type="entry name" value="DUF2804"/>
</dbReference>
<proteinExistence type="predicted"/>
<evidence type="ECO:0000313" key="2">
    <source>
        <dbReference type="Proteomes" id="UP000478836"/>
    </source>
</evidence>
<dbReference type="Pfam" id="PF10974">
    <property type="entry name" value="DUF2804"/>
    <property type="match status" value="1"/>
</dbReference>
<evidence type="ECO:0000313" key="1">
    <source>
        <dbReference type="EMBL" id="KAB1864915.1"/>
    </source>
</evidence>
<keyword evidence="2" id="KW-1185">Reference proteome</keyword>
<accession>A0ABQ6V7D3</accession>
<protein>
    <submittedName>
        <fullName evidence="1">DUF2804 domain-containing protein</fullName>
    </submittedName>
</protein>
<dbReference type="PANTHER" id="PTHR35868:SF3">
    <property type="entry name" value="DUF2804 DOMAIN-CONTAINING PROTEIN"/>
    <property type="match status" value="1"/>
</dbReference>
<organism evidence="1 2">
    <name type="scientific">Microbacterium algeriense</name>
    <dbReference type="NCBI Taxonomy" id="2615184"/>
    <lineage>
        <taxon>Bacteria</taxon>
        <taxon>Bacillati</taxon>
        <taxon>Actinomycetota</taxon>
        <taxon>Actinomycetes</taxon>
        <taxon>Micrococcales</taxon>
        <taxon>Microbacteriaceae</taxon>
        <taxon>Microbacterium</taxon>
    </lineage>
</organism>
<dbReference type="EMBL" id="WAAO01000002">
    <property type="protein sequence ID" value="KAB1864915.1"/>
    <property type="molecule type" value="Genomic_DNA"/>
</dbReference>
<gene>
    <name evidence="1" type="ORF">F6A08_12700</name>
</gene>
<dbReference type="RefSeq" id="WP_151459599.1">
    <property type="nucleotide sequence ID" value="NZ_JAQEIV010000001.1"/>
</dbReference>
<dbReference type="GeneID" id="77477322"/>
<reference evidence="2" key="1">
    <citation type="submission" date="2019-09" db="EMBL/GenBank/DDBJ databases">
        <title>Whole genome sequencing of Microbacterium maritypicum.</title>
        <authorList>
            <person name="Lenchi N."/>
        </authorList>
    </citation>
    <scope>NUCLEOTIDE SEQUENCE [LARGE SCALE GENOMIC DNA]</scope>
    <source>
        <strain evidence="2">G1</strain>
    </source>
</reference>
<comment type="caution">
    <text evidence="1">The sequence shown here is derived from an EMBL/GenBank/DDBJ whole genome shotgun (WGS) entry which is preliminary data.</text>
</comment>
<dbReference type="PANTHER" id="PTHR35868">
    <property type="entry name" value="DUF2804 DOMAIN-CONTAINING PROTEIN-RELATED"/>
    <property type="match status" value="1"/>
</dbReference>
<dbReference type="Proteomes" id="UP000478836">
    <property type="component" value="Unassembled WGS sequence"/>
</dbReference>